<evidence type="ECO:0000313" key="4">
    <source>
        <dbReference type="Proteomes" id="UP001318040"/>
    </source>
</evidence>
<dbReference type="Proteomes" id="UP001318040">
    <property type="component" value="Chromosome 36"/>
</dbReference>
<feature type="chain" id="PRO_5042513195" evidence="2">
    <location>
        <begin position="27"/>
        <end position="180"/>
    </location>
</feature>
<dbReference type="RefSeq" id="XP_032822433.1">
    <property type="nucleotide sequence ID" value="XM_032966542.1"/>
</dbReference>
<keyword evidence="2" id="KW-0732">Signal</keyword>
<dbReference type="AlphaFoldDB" id="A0AAJ7TQT0"/>
<dbReference type="InterPro" id="IPR053891">
    <property type="entry name" value="Shisa_N"/>
</dbReference>
<evidence type="ECO:0000256" key="2">
    <source>
        <dbReference type="SAM" id="SignalP"/>
    </source>
</evidence>
<evidence type="ECO:0000256" key="1">
    <source>
        <dbReference type="SAM" id="Phobius"/>
    </source>
</evidence>
<dbReference type="Pfam" id="PF13908">
    <property type="entry name" value="Shisa_N"/>
    <property type="match status" value="1"/>
</dbReference>
<keyword evidence="1" id="KW-0812">Transmembrane</keyword>
<dbReference type="KEGG" id="pmrn:116949343"/>
<feature type="transmembrane region" description="Helical" evidence="1">
    <location>
        <begin position="90"/>
        <end position="116"/>
    </location>
</feature>
<gene>
    <name evidence="5" type="primary">LOC116949343</name>
</gene>
<name>A0AAJ7TQT0_PETMA</name>
<evidence type="ECO:0000313" key="5">
    <source>
        <dbReference type="RefSeq" id="XP_032822433.1"/>
    </source>
</evidence>
<reference evidence="5" key="1">
    <citation type="submission" date="2025-08" db="UniProtKB">
        <authorList>
            <consortium name="RefSeq"/>
        </authorList>
    </citation>
    <scope>IDENTIFICATION</scope>
    <source>
        <tissue evidence="5">Sperm</tissue>
    </source>
</reference>
<protein>
    <submittedName>
        <fullName evidence="5">Protein shisa-4-like</fullName>
    </submittedName>
</protein>
<accession>A0AAJ7TQT0</accession>
<keyword evidence="1" id="KW-1133">Transmembrane helix</keyword>
<organism evidence="4 5">
    <name type="scientific">Petromyzon marinus</name>
    <name type="common">Sea lamprey</name>
    <dbReference type="NCBI Taxonomy" id="7757"/>
    <lineage>
        <taxon>Eukaryota</taxon>
        <taxon>Metazoa</taxon>
        <taxon>Chordata</taxon>
        <taxon>Craniata</taxon>
        <taxon>Vertebrata</taxon>
        <taxon>Cyclostomata</taxon>
        <taxon>Hyperoartia</taxon>
        <taxon>Petromyzontiformes</taxon>
        <taxon>Petromyzontidae</taxon>
        <taxon>Petromyzon</taxon>
    </lineage>
</organism>
<proteinExistence type="predicted"/>
<feature type="signal peptide" evidence="2">
    <location>
        <begin position="1"/>
        <end position="26"/>
    </location>
</feature>
<keyword evidence="1" id="KW-0472">Membrane</keyword>
<keyword evidence="4" id="KW-1185">Reference proteome</keyword>
<feature type="domain" description="Shisa N-terminal" evidence="3">
    <location>
        <begin position="29"/>
        <end position="78"/>
    </location>
</feature>
<evidence type="ECO:0000259" key="3">
    <source>
        <dbReference type="Pfam" id="PF13908"/>
    </source>
</evidence>
<sequence length="180" mass="20231">MFRNAQQQLLLPLSVCVLGLVGVAWGDGNCLAHQTESGFYIPEIPCIWPTFCCGDCNGVYCCISNSLRISDFHQQICNMFHMRPNMFMGIMGGVGVLLLLLVVLICCRCCSCCYYYRHRQQSYTHVHIQEPHNGEVFPGNQTLYPHQPAYYIPPNANYGQYPHPPPPAPAAGHPARQWQG</sequence>